<dbReference type="STRING" id="42253.NITMOv2_1020"/>
<keyword evidence="5 6" id="KW-0804">Transcription</keyword>
<dbReference type="Proteomes" id="UP000069205">
    <property type="component" value="Chromosome"/>
</dbReference>
<dbReference type="EMBL" id="CP011801">
    <property type="protein sequence ID" value="ALA57452.1"/>
    <property type="molecule type" value="Genomic_DNA"/>
</dbReference>
<evidence type="ECO:0000256" key="2">
    <source>
        <dbReference type="ARBA" id="ARBA00023015"/>
    </source>
</evidence>
<dbReference type="Pfam" id="PF04542">
    <property type="entry name" value="Sigma70_r2"/>
    <property type="match status" value="1"/>
</dbReference>
<evidence type="ECO:0000313" key="10">
    <source>
        <dbReference type="Proteomes" id="UP000069205"/>
    </source>
</evidence>
<dbReference type="NCBIfam" id="TIGR02937">
    <property type="entry name" value="sigma70-ECF"/>
    <property type="match status" value="1"/>
</dbReference>
<evidence type="ECO:0000259" key="8">
    <source>
        <dbReference type="Pfam" id="PF08281"/>
    </source>
</evidence>
<dbReference type="GO" id="GO:0016987">
    <property type="term" value="F:sigma factor activity"/>
    <property type="evidence" value="ECO:0007669"/>
    <property type="project" value="UniProtKB-KW"/>
</dbReference>
<name>A0A0K2GA48_NITMO</name>
<dbReference type="InterPro" id="IPR013249">
    <property type="entry name" value="RNA_pol_sigma70_r4_t2"/>
</dbReference>
<dbReference type="Gene3D" id="1.10.1740.10">
    <property type="match status" value="1"/>
</dbReference>
<dbReference type="SUPFAM" id="SSF88946">
    <property type="entry name" value="Sigma2 domain of RNA polymerase sigma factors"/>
    <property type="match status" value="1"/>
</dbReference>
<dbReference type="PATRIC" id="fig|42253.5.peg.1003"/>
<dbReference type="GO" id="GO:0003677">
    <property type="term" value="F:DNA binding"/>
    <property type="evidence" value="ECO:0007669"/>
    <property type="project" value="UniProtKB-KW"/>
</dbReference>
<proteinExistence type="inferred from homology"/>
<keyword evidence="10" id="KW-1185">Reference proteome</keyword>
<reference evidence="9 10" key="1">
    <citation type="journal article" date="2015" name="Proc. Natl. Acad. Sci. U.S.A.">
        <title>Expanded metabolic versatility of ubiquitous nitrite-oxidizing bacteria from the genus Nitrospira.</title>
        <authorList>
            <person name="Koch H."/>
            <person name="Lucker S."/>
            <person name="Albertsen M."/>
            <person name="Kitzinger K."/>
            <person name="Herbold C."/>
            <person name="Spieck E."/>
            <person name="Nielsen P.H."/>
            <person name="Wagner M."/>
            <person name="Daims H."/>
        </authorList>
    </citation>
    <scope>NUCLEOTIDE SEQUENCE [LARGE SCALE GENOMIC DNA]</scope>
    <source>
        <strain evidence="9 10">NSP M-1</strain>
    </source>
</reference>
<dbReference type="InterPro" id="IPR013325">
    <property type="entry name" value="RNA_pol_sigma_r2"/>
</dbReference>
<dbReference type="GO" id="GO:0006352">
    <property type="term" value="P:DNA-templated transcription initiation"/>
    <property type="evidence" value="ECO:0007669"/>
    <property type="project" value="InterPro"/>
</dbReference>
<dbReference type="OrthoDB" id="9785675at2"/>
<dbReference type="KEGG" id="nmv:NITMOv2_1020"/>
<dbReference type="InterPro" id="IPR000838">
    <property type="entry name" value="RNA_pol_sigma70_ECF_CS"/>
</dbReference>
<evidence type="ECO:0000256" key="3">
    <source>
        <dbReference type="ARBA" id="ARBA00023082"/>
    </source>
</evidence>
<dbReference type="SUPFAM" id="SSF88659">
    <property type="entry name" value="Sigma3 and sigma4 domains of RNA polymerase sigma factors"/>
    <property type="match status" value="1"/>
</dbReference>
<protein>
    <recommendedName>
        <fullName evidence="6">RNA polymerase sigma factor</fullName>
    </recommendedName>
</protein>
<keyword evidence="3 6" id="KW-0731">Sigma factor</keyword>
<dbReference type="RefSeq" id="WP_053378791.1">
    <property type="nucleotide sequence ID" value="NZ_CP011801.1"/>
</dbReference>
<dbReference type="InterPro" id="IPR039425">
    <property type="entry name" value="RNA_pol_sigma-70-like"/>
</dbReference>
<dbReference type="InterPro" id="IPR007627">
    <property type="entry name" value="RNA_pol_sigma70_r2"/>
</dbReference>
<evidence type="ECO:0000259" key="7">
    <source>
        <dbReference type="Pfam" id="PF04542"/>
    </source>
</evidence>
<comment type="similarity">
    <text evidence="1 6">Belongs to the sigma-70 factor family. ECF subfamily.</text>
</comment>
<dbReference type="Pfam" id="PF08281">
    <property type="entry name" value="Sigma70_r4_2"/>
    <property type="match status" value="1"/>
</dbReference>
<organism evidence="9 10">
    <name type="scientific">Nitrospira moscoviensis</name>
    <dbReference type="NCBI Taxonomy" id="42253"/>
    <lineage>
        <taxon>Bacteria</taxon>
        <taxon>Pseudomonadati</taxon>
        <taxon>Nitrospirota</taxon>
        <taxon>Nitrospiria</taxon>
        <taxon>Nitrospirales</taxon>
        <taxon>Nitrospiraceae</taxon>
        <taxon>Nitrospira</taxon>
    </lineage>
</organism>
<keyword evidence="2 6" id="KW-0805">Transcription regulation</keyword>
<accession>A0A0K2GA48</accession>
<feature type="domain" description="RNA polymerase sigma-70 region 2" evidence="7">
    <location>
        <begin position="31"/>
        <end position="97"/>
    </location>
</feature>
<dbReference type="InterPro" id="IPR013324">
    <property type="entry name" value="RNA_pol_sigma_r3/r4-like"/>
</dbReference>
<dbReference type="AlphaFoldDB" id="A0A0K2GA48"/>
<dbReference type="InterPro" id="IPR036388">
    <property type="entry name" value="WH-like_DNA-bd_sf"/>
</dbReference>
<evidence type="ECO:0000256" key="6">
    <source>
        <dbReference type="RuleBase" id="RU000716"/>
    </source>
</evidence>
<evidence type="ECO:0000256" key="5">
    <source>
        <dbReference type="ARBA" id="ARBA00023163"/>
    </source>
</evidence>
<dbReference type="PANTHER" id="PTHR43133">
    <property type="entry name" value="RNA POLYMERASE ECF-TYPE SIGMA FACTO"/>
    <property type="match status" value="1"/>
</dbReference>
<feature type="domain" description="RNA polymerase sigma factor 70 region 4 type 2" evidence="8">
    <location>
        <begin position="134"/>
        <end position="184"/>
    </location>
</feature>
<dbReference type="PROSITE" id="PS01063">
    <property type="entry name" value="SIGMA70_ECF"/>
    <property type="match status" value="1"/>
</dbReference>
<keyword evidence="4 6" id="KW-0238">DNA-binding</keyword>
<dbReference type="InterPro" id="IPR014284">
    <property type="entry name" value="RNA_pol_sigma-70_dom"/>
</dbReference>
<sequence>MSAPLDESRATDEAQLVARCLQRDPEAFGLLVERHAGVVLNLAYRMVGDRVQAEDLAQETFLAAFKALPTFRAEAKFATWLYRIAANKCKDWLRAKRPGEGPLDVDAETALDERVADERTPERALSQQQVAGHLDRAIQRLPPLYREAFVLKHVEGLSYEEMEPILDAKADTLKMRVYKARVQLARELAALNEGSSATAR</sequence>
<evidence type="ECO:0000313" key="9">
    <source>
        <dbReference type="EMBL" id="ALA57452.1"/>
    </source>
</evidence>
<dbReference type="PANTHER" id="PTHR43133:SF51">
    <property type="entry name" value="RNA POLYMERASE SIGMA FACTOR"/>
    <property type="match status" value="1"/>
</dbReference>
<dbReference type="Gene3D" id="1.10.10.10">
    <property type="entry name" value="Winged helix-like DNA-binding domain superfamily/Winged helix DNA-binding domain"/>
    <property type="match status" value="1"/>
</dbReference>
<evidence type="ECO:0000256" key="1">
    <source>
        <dbReference type="ARBA" id="ARBA00010641"/>
    </source>
</evidence>
<gene>
    <name evidence="9" type="primary">rpoE</name>
    <name evidence="9" type="ORF">NITMOv2_1020</name>
</gene>
<evidence type="ECO:0000256" key="4">
    <source>
        <dbReference type="ARBA" id="ARBA00023125"/>
    </source>
</evidence>